<keyword evidence="16" id="KW-1185">Reference proteome</keyword>
<evidence type="ECO:0000313" key="15">
    <source>
        <dbReference type="EMBL" id="SNQ28725.1"/>
    </source>
</evidence>
<feature type="domain" description="Pyrroline-5-carboxylate reductase catalytic N-terminal" evidence="13">
    <location>
        <begin position="5"/>
        <end position="86"/>
    </location>
</feature>
<organism evidence="15 16">
    <name type="scientific">Acinetobacter apis</name>
    <dbReference type="NCBI Taxonomy" id="1229165"/>
    <lineage>
        <taxon>Bacteria</taxon>
        <taxon>Pseudomonadati</taxon>
        <taxon>Pseudomonadota</taxon>
        <taxon>Gammaproteobacteria</taxon>
        <taxon>Moraxellales</taxon>
        <taxon>Moraxellaceae</taxon>
        <taxon>Acinetobacter</taxon>
    </lineage>
</organism>
<feature type="domain" description="Pyrroline-5-carboxylate reductase dimerisation" evidence="14">
    <location>
        <begin position="164"/>
        <end position="269"/>
    </location>
</feature>
<dbReference type="SUPFAM" id="SSF48179">
    <property type="entry name" value="6-phosphogluconate dehydrogenase C-terminal domain-like"/>
    <property type="match status" value="1"/>
</dbReference>
<keyword evidence="3 10" id="KW-0963">Cytoplasm</keyword>
<dbReference type="Gene3D" id="3.40.50.720">
    <property type="entry name" value="NAD(P)-binding Rossmann-like Domain"/>
    <property type="match status" value="1"/>
</dbReference>
<evidence type="ECO:0000256" key="6">
    <source>
        <dbReference type="ARBA" id="ARBA00022857"/>
    </source>
</evidence>
<reference evidence="16" key="1">
    <citation type="submission" date="2017-06" db="EMBL/GenBank/DDBJ databases">
        <authorList>
            <person name="Varghese N."/>
            <person name="Submissions S."/>
        </authorList>
    </citation>
    <scope>NUCLEOTIDE SEQUENCE [LARGE SCALE GENOMIC DNA]</scope>
    <source>
        <strain evidence="16">ANC 5114</strain>
    </source>
</reference>
<feature type="binding site" evidence="12">
    <location>
        <position position="57"/>
    </location>
    <ligand>
        <name>NADPH</name>
        <dbReference type="ChEBI" id="CHEBI:57783"/>
    </ligand>
</feature>
<evidence type="ECO:0000256" key="10">
    <source>
        <dbReference type="HAMAP-Rule" id="MF_01925"/>
    </source>
</evidence>
<evidence type="ECO:0000256" key="5">
    <source>
        <dbReference type="ARBA" id="ARBA00022650"/>
    </source>
</evidence>
<comment type="catalytic activity">
    <reaction evidence="9 10">
        <text>L-proline + NADP(+) = (S)-1-pyrroline-5-carboxylate + NADPH + 2 H(+)</text>
        <dbReference type="Rhea" id="RHEA:14109"/>
        <dbReference type="ChEBI" id="CHEBI:15378"/>
        <dbReference type="ChEBI" id="CHEBI:17388"/>
        <dbReference type="ChEBI" id="CHEBI:57783"/>
        <dbReference type="ChEBI" id="CHEBI:58349"/>
        <dbReference type="ChEBI" id="CHEBI:60039"/>
        <dbReference type="EC" id="1.5.1.2"/>
    </reaction>
</comment>
<dbReference type="InterPro" id="IPR028939">
    <property type="entry name" value="P5C_Rdtase_cat_N"/>
</dbReference>
<accession>A0A217EDX3</accession>
<keyword evidence="5 10" id="KW-0641">Proline biosynthesis</keyword>
<dbReference type="GO" id="GO:0055129">
    <property type="term" value="P:L-proline biosynthetic process"/>
    <property type="evidence" value="ECO:0007669"/>
    <property type="project" value="UniProtKB-UniRule"/>
</dbReference>
<proteinExistence type="inferred from homology"/>
<dbReference type="GO" id="GO:0004735">
    <property type="term" value="F:pyrroline-5-carboxylate reductase activity"/>
    <property type="evidence" value="ECO:0007669"/>
    <property type="project" value="UniProtKB-UniRule"/>
</dbReference>
<evidence type="ECO:0000313" key="16">
    <source>
        <dbReference type="Proteomes" id="UP000243463"/>
    </source>
</evidence>
<dbReference type="InterPro" id="IPR008927">
    <property type="entry name" value="6-PGluconate_DH-like_C_sf"/>
</dbReference>
<comment type="subcellular location">
    <subcellularLocation>
        <location evidence="10">Cytoplasm</location>
    </subcellularLocation>
</comment>
<dbReference type="Pfam" id="PF14748">
    <property type="entry name" value="P5CR_dimer"/>
    <property type="match status" value="1"/>
</dbReference>
<dbReference type="FunFam" id="1.10.3730.10:FF:000001">
    <property type="entry name" value="Pyrroline-5-carboxylate reductase"/>
    <property type="match status" value="1"/>
</dbReference>
<dbReference type="PANTHER" id="PTHR11645">
    <property type="entry name" value="PYRROLINE-5-CARBOXYLATE REDUCTASE"/>
    <property type="match status" value="1"/>
</dbReference>
<dbReference type="EC" id="1.5.1.2" evidence="10 11"/>
<dbReference type="PIRSF" id="PIRSF000193">
    <property type="entry name" value="Pyrrol-5-carb_rd"/>
    <property type="match status" value="1"/>
</dbReference>
<evidence type="ECO:0000256" key="3">
    <source>
        <dbReference type="ARBA" id="ARBA00022490"/>
    </source>
</evidence>
<dbReference type="InterPro" id="IPR000304">
    <property type="entry name" value="Pyrroline-COOH_reductase"/>
</dbReference>
<sequence length="276" mass="29777">MTQRKITFIGGGNMATAIISGLIASGYDKKSITVAVPSEASQTRIAAQFGVITTSDNIGAVKDADVVVLSVKPQIMKSVCLALKDHIDIEKQLFLTIAAGTPVQLYQDTLGAAVKLIRVMPNTPSLVGEGVSGLYADAEVTVDDKSFAAYLMSAVGKVVWVQHEHEINHIIALSGSAPGYFFLFLEAIQDKAEKLGFSSQQAREVILQTAKGIVALAEHDQEISFGQLRQNVMSKGGTTVEALSVFEKHQFKQIVDEAMQAAIRRAQEMEVELLKQ</sequence>
<evidence type="ECO:0000256" key="12">
    <source>
        <dbReference type="PIRSR" id="PIRSR000193-1"/>
    </source>
</evidence>
<keyword evidence="4 10" id="KW-0028">Amino-acid biosynthesis</keyword>
<dbReference type="FunFam" id="3.40.50.720:FF:000105">
    <property type="entry name" value="Pyrroline-5-carboxylate reductase"/>
    <property type="match status" value="1"/>
</dbReference>
<evidence type="ECO:0000259" key="13">
    <source>
        <dbReference type="Pfam" id="PF03807"/>
    </source>
</evidence>
<gene>
    <name evidence="10" type="primary">proC</name>
    <name evidence="15" type="ORF">SAMN05444584_0650</name>
</gene>
<dbReference type="InterPro" id="IPR029036">
    <property type="entry name" value="P5CR_dimer"/>
</dbReference>
<protein>
    <recommendedName>
        <fullName evidence="10 11">Pyrroline-5-carboxylate reductase</fullName>
        <shortName evidence="10">P5C reductase</shortName>
        <shortName evidence="10">P5CR</shortName>
        <ecNumber evidence="10 11">1.5.1.2</ecNumber>
    </recommendedName>
    <alternativeName>
        <fullName evidence="10">PCA reductase</fullName>
    </alternativeName>
</protein>
<evidence type="ECO:0000256" key="11">
    <source>
        <dbReference type="NCBIfam" id="TIGR00112"/>
    </source>
</evidence>
<dbReference type="Pfam" id="PF03807">
    <property type="entry name" value="F420_oxidored"/>
    <property type="match status" value="1"/>
</dbReference>
<dbReference type="InterPro" id="IPR036291">
    <property type="entry name" value="NAD(P)-bd_dom_sf"/>
</dbReference>
<keyword evidence="7 10" id="KW-0560">Oxidoreductase</keyword>
<evidence type="ECO:0000256" key="7">
    <source>
        <dbReference type="ARBA" id="ARBA00023002"/>
    </source>
</evidence>
<dbReference type="AlphaFoldDB" id="A0A217EDX3"/>
<dbReference type="Gene3D" id="1.10.3730.10">
    <property type="entry name" value="ProC C-terminal domain-like"/>
    <property type="match status" value="1"/>
</dbReference>
<evidence type="ECO:0000256" key="2">
    <source>
        <dbReference type="ARBA" id="ARBA00005525"/>
    </source>
</evidence>
<evidence type="ECO:0000259" key="14">
    <source>
        <dbReference type="Pfam" id="PF14748"/>
    </source>
</evidence>
<comment type="function">
    <text evidence="10">Catalyzes the reduction of 1-pyrroline-5-carboxylate (PCA) to L-proline.</text>
</comment>
<evidence type="ECO:0000256" key="1">
    <source>
        <dbReference type="ARBA" id="ARBA00005205"/>
    </source>
</evidence>
<dbReference type="HAMAP" id="MF_01925">
    <property type="entry name" value="P5C_reductase"/>
    <property type="match status" value="1"/>
</dbReference>
<dbReference type="RefSeq" id="WP_088822754.1">
    <property type="nucleotide sequence ID" value="NZ_FZLN01000001.1"/>
</dbReference>
<evidence type="ECO:0000256" key="9">
    <source>
        <dbReference type="ARBA" id="ARBA00052690"/>
    </source>
</evidence>
<keyword evidence="6 10" id="KW-0521">NADP</keyword>
<comment type="similarity">
    <text evidence="2 10">Belongs to the pyrroline-5-carboxylate reductase family.</text>
</comment>
<name>A0A217EDX3_9GAMM</name>
<feature type="binding site" evidence="12">
    <location>
        <begin position="9"/>
        <end position="14"/>
    </location>
    <ligand>
        <name>NADP(+)</name>
        <dbReference type="ChEBI" id="CHEBI:58349"/>
    </ligand>
</feature>
<dbReference type="OrthoDB" id="9805754at2"/>
<dbReference type="UniPathway" id="UPA00098">
    <property type="reaction ID" value="UER00361"/>
</dbReference>
<dbReference type="NCBIfam" id="TIGR00112">
    <property type="entry name" value="proC"/>
    <property type="match status" value="1"/>
</dbReference>
<comment type="pathway">
    <text evidence="1 10">Amino-acid biosynthesis; L-proline biosynthesis; L-proline from L-glutamate 5-semialdehyde: step 1/1.</text>
</comment>
<dbReference type="GO" id="GO:0005737">
    <property type="term" value="C:cytoplasm"/>
    <property type="evidence" value="ECO:0007669"/>
    <property type="project" value="UniProtKB-SubCell"/>
</dbReference>
<comment type="catalytic activity">
    <reaction evidence="8 10">
        <text>L-proline + NAD(+) = (S)-1-pyrroline-5-carboxylate + NADH + 2 H(+)</text>
        <dbReference type="Rhea" id="RHEA:14105"/>
        <dbReference type="ChEBI" id="CHEBI:15378"/>
        <dbReference type="ChEBI" id="CHEBI:17388"/>
        <dbReference type="ChEBI" id="CHEBI:57540"/>
        <dbReference type="ChEBI" id="CHEBI:57945"/>
        <dbReference type="ChEBI" id="CHEBI:60039"/>
        <dbReference type="EC" id="1.5.1.2"/>
    </reaction>
</comment>
<dbReference type="SUPFAM" id="SSF51735">
    <property type="entry name" value="NAD(P)-binding Rossmann-fold domains"/>
    <property type="match status" value="1"/>
</dbReference>
<evidence type="ECO:0000256" key="4">
    <source>
        <dbReference type="ARBA" id="ARBA00022605"/>
    </source>
</evidence>
<dbReference type="Proteomes" id="UP000243463">
    <property type="component" value="Unassembled WGS sequence"/>
</dbReference>
<evidence type="ECO:0000256" key="8">
    <source>
        <dbReference type="ARBA" id="ARBA00050547"/>
    </source>
</evidence>
<dbReference type="EMBL" id="FZLN01000001">
    <property type="protein sequence ID" value="SNQ28725.1"/>
    <property type="molecule type" value="Genomic_DNA"/>
</dbReference>
<dbReference type="PANTHER" id="PTHR11645:SF0">
    <property type="entry name" value="PYRROLINE-5-CARBOXYLATE REDUCTASE 3"/>
    <property type="match status" value="1"/>
</dbReference>